<gene>
    <name evidence="2" type="ORF">HDK90DRAFT_467647</name>
</gene>
<dbReference type="Proteomes" id="UP001492380">
    <property type="component" value="Unassembled WGS sequence"/>
</dbReference>
<evidence type="ECO:0000256" key="1">
    <source>
        <dbReference type="SAM" id="MobiDB-lite"/>
    </source>
</evidence>
<comment type="caution">
    <text evidence="2">The sequence shown here is derived from an EMBL/GenBank/DDBJ whole genome shotgun (WGS) entry which is preliminary data.</text>
</comment>
<protein>
    <recommendedName>
        <fullName evidence="4">Essential protein Yae1 N-terminal domain-containing protein</fullName>
    </recommendedName>
</protein>
<evidence type="ECO:0008006" key="4">
    <source>
        <dbReference type="Google" id="ProtNLM"/>
    </source>
</evidence>
<reference evidence="2 3" key="1">
    <citation type="submission" date="2024-04" db="EMBL/GenBank/DDBJ databases">
        <title>Phyllosticta paracitricarpa is synonymous to the EU quarantine fungus P. citricarpa based on phylogenomic analyses.</title>
        <authorList>
            <consortium name="Lawrence Berkeley National Laboratory"/>
            <person name="Van Ingen-Buijs V.A."/>
            <person name="Van Westerhoven A.C."/>
            <person name="Haridas S."/>
            <person name="Skiadas P."/>
            <person name="Martin F."/>
            <person name="Groenewald J.Z."/>
            <person name="Crous P.W."/>
            <person name="Seidl M.F."/>
        </authorList>
    </citation>
    <scope>NUCLEOTIDE SEQUENCE [LARGE SCALE GENOMIC DNA]</scope>
    <source>
        <strain evidence="2 3">CBS 123374</strain>
    </source>
</reference>
<organism evidence="2 3">
    <name type="scientific">Phyllosticta capitalensis</name>
    <dbReference type="NCBI Taxonomy" id="121624"/>
    <lineage>
        <taxon>Eukaryota</taxon>
        <taxon>Fungi</taxon>
        <taxon>Dikarya</taxon>
        <taxon>Ascomycota</taxon>
        <taxon>Pezizomycotina</taxon>
        <taxon>Dothideomycetes</taxon>
        <taxon>Dothideomycetes incertae sedis</taxon>
        <taxon>Botryosphaeriales</taxon>
        <taxon>Phyllostictaceae</taxon>
        <taxon>Phyllosticta</taxon>
    </lineage>
</organism>
<dbReference type="EMBL" id="JBBWRZ010000007">
    <property type="protein sequence ID" value="KAK8232495.1"/>
    <property type="molecule type" value="Genomic_DNA"/>
</dbReference>
<feature type="compositionally biased region" description="Low complexity" evidence="1">
    <location>
        <begin position="222"/>
        <end position="232"/>
    </location>
</feature>
<name>A0ABR1YL30_9PEZI</name>
<evidence type="ECO:0000313" key="3">
    <source>
        <dbReference type="Proteomes" id="UP001492380"/>
    </source>
</evidence>
<feature type="region of interest" description="Disordered" evidence="1">
    <location>
        <begin position="132"/>
        <end position="154"/>
    </location>
</feature>
<feature type="region of interest" description="Disordered" evidence="1">
    <location>
        <begin position="222"/>
        <end position="259"/>
    </location>
</feature>
<proteinExistence type="predicted"/>
<evidence type="ECO:0000313" key="2">
    <source>
        <dbReference type="EMBL" id="KAK8232495.1"/>
    </source>
</evidence>
<keyword evidence="3" id="KW-1185">Reference proteome</keyword>
<feature type="region of interest" description="Disordered" evidence="1">
    <location>
        <begin position="1"/>
        <end position="23"/>
    </location>
</feature>
<accession>A0ABR1YL30</accession>
<sequence length="259" mass="28632">MDENDVPTPRALRGELGPGERLEWSDGMAFGSTSDLKSATDNSKEEELAWSWQFARIALHSPRLPAVLLADSFQDAVKWLEYRIPSCSRFPSHVGTNTRRAFDILCRNALFLLRREGIIAWKGTTTFAPTIPIPTWPADPAEQDNDQSAYPPPSDPRTIWCEHRWEEQGADDGKKHLDAGYDAGYRAGYSAGFKAGLTESGILCTNSDGRLVVSLANPKSITESTTAANSETESIETRLTTVEERPHLSSYFTAPSPEL</sequence>